<gene>
    <name evidence="3" type="ORF">SAMN05192540_1452</name>
</gene>
<dbReference type="Pfam" id="PF03446">
    <property type="entry name" value="NAD_binding_2"/>
    <property type="match status" value="1"/>
</dbReference>
<proteinExistence type="predicted"/>
<evidence type="ECO:0000313" key="3">
    <source>
        <dbReference type="EMBL" id="SEB75302.1"/>
    </source>
</evidence>
<dbReference type="GO" id="GO:0004029">
    <property type="term" value="F:aldehyde dehydrogenase (NAD+) activity"/>
    <property type="evidence" value="ECO:0007669"/>
    <property type="project" value="TreeGrafter"/>
</dbReference>
<sequence length="268" mass="29677">MVNKIGIIGCGWLGLPLAESLVNGGFEVRGTTTTKNKMAVLEEKGIQPFLISISEKEINGDIHAFLSSIEVLIINIPPKLRGKGPKESYIDKIKLLYLAIKKSDVKNIIFASSTAVYGDAKGIVTEETKPLPTTASGIQLLQCENLLKNDKELNTVIIRFGGLIGPDRHPVTMLSGRQNLSNGDAPINLIHLDDCIGIIKTIIEHKHFNDVLNAVYPEHPTKKEYYTQAAIKRGLEPPTYHSTGKNLKLIQFCKIFLINNYHFHTPLN</sequence>
<dbReference type="InterPro" id="IPR006115">
    <property type="entry name" value="6PGDH_NADP-bd"/>
</dbReference>
<accession>A0A1H4LYN5</accession>
<dbReference type="RefSeq" id="WP_074671378.1">
    <property type="nucleotide sequence ID" value="NZ_FNTB01000001.1"/>
</dbReference>
<evidence type="ECO:0000259" key="1">
    <source>
        <dbReference type="Pfam" id="PF01370"/>
    </source>
</evidence>
<dbReference type="Gene3D" id="3.40.50.720">
    <property type="entry name" value="NAD(P)-binding Rossmann-like Domain"/>
    <property type="match status" value="1"/>
</dbReference>
<dbReference type="InterPro" id="IPR036291">
    <property type="entry name" value="NAD(P)-bd_dom_sf"/>
</dbReference>
<dbReference type="OrthoDB" id="751203at2"/>
<dbReference type="SUPFAM" id="SSF51735">
    <property type="entry name" value="NAD(P)-binding Rossmann-fold domains"/>
    <property type="match status" value="1"/>
</dbReference>
<name>A0A1H4LYN5_9FLAO</name>
<dbReference type="PANTHER" id="PTHR48079:SF6">
    <property type="entry name" value="NAD(P)-BINDING DOMAIN-CONTAINING PROTEIN-RELATED"/>
    <property type="match status" value="1"/>
</dbReference>
<evidence type="ECO:0000259" key="2">
    <source>
        <dbReference type="Pfam" id="PF03446"/>
    </source>
</evidence>
<dbReference type="Proteomes" id="UP000183038">
    <property type="component" value="Unassembled WGS sequence"/>
</dbReference>
<protein>
    <submittedName>
        <fullName evidence="3">Nucleoside-diphosphate-sugar epimerase</fullName>
    </submittedName>
</protein>
<dbReference type="InterPro" id="IPR001509">
    <property type="entry name" value="Epimerase_deHydtase"/>
</dbReference>
<dbReference type="GO" id="GO:0005737">
    <property type="term" value="C:cytoplasm"/>
    <property type="evidence" value="ECO:0007669"/>
    <property type="project" value="TreeGrafter"/>
</dbReference>
<organism evidence="3 4">
    <name type="scientific">Maribacter dokdonensis</name>
    <dbReference type="NCBI Taxonomy" id="320912"/>
    <lineage>
        <taxon>Bacteria</taxon>
        <taxon>Pseudomonadati</taxon>
        <taxon>Bacteroidota</taxon>
        <taxon>Flavobacteriia</taxon>
        <taxon>Flavobacteriales</taxon>
        <taxon>Flavobacteriaceae</taxon>
        <taxon>Maribacter</taxon>
    </lineage>
</organism>
<feature type="domain" description="NAD-dependent epimerase/dehydratase" evidence="1">
    <location>
        <begin position="96"/>
        <end position="205"/>
    </location>
</feature>
<reference evidence="3 4" key="1">
    <citation type="submission" date="2016-10" db="EMBL/GenBank/DDBJ databases">
        <authorList>
            <person name="de Groot N.N."/>
        </authorList>
    </citation>
    <scope>NUCLEOTIDE SEQUENCE [LARGE SCALE GENOMIC DNA]</scope>
    <source>
        <strain evidence="3 4">MAR_2009_71</strain>
    </source>
</reference>
<dbReference type="Pfam" id="PF01370">
    <property type="entry name" value="Epimerase"/>
    <property type="match status" value="1"/>
</dbReference>
<dbReference type="EMBL" id="FNTB01000001">
    <property type="protein sequence ID" value="SEB75302.1"/>
    <property type="molecule type" value="Genomic_DNA"/>
</dbReference>
<dbReference type="AlphaFoldDB" id="A0A1H4LYN5"/>
<dbReference type="InterPro" id="IPR051783">
    <property type="entry name" value="NAD(P)-dependent_oxidoreduct"/>
</dbReference>
<feature type="domain" description="6-phosphogluconate dehydrogenase NADP-binding" evidence="2">
    <location>
        <begin position="4"/>
        <end position="56"/>
    </location>
</feature>
<dbReference type="CDD" id="cd05266">
    <property type="entry name" value="SDR_a4"/>
    <property type="match status" value="1"/>
</dbReference>
<evidence type="ECO:0000313" key="4">
    <source>
        <dbReference type="Proteomes" id="UP000183038"/>
    </source>
</evidence>
<dbReference type="GO" id="GO:0050661">
    <property type="term" value="F:NADP binding"/>
    <property type="evidence" value="ECO:0007669"/>
    <property type="project" value="InterPro"/>
</dbReference>
<dbReference type="PANTHER" id="PTHR48079">
    <property type="entry name" value="PROTEIN YEEZ"/>
    <property type="match status" value="1"/>
</dbReference>